<feature type="domain" description="Shikimate dehydrogenase substrate binding N-terminal" evidence="3">
    <location>
        <begin position="23"/>
        <end position="112"/>
    </location>
</feature>
<keyword evidence="2" id="KW-0057">Aromatic amino acid biosynthesis</keyword>
<dbReference type="InterPro" id="IPR036291">
    <property type="entry name" value="NAD(P)-bd_dom_sf"/>
</dbReference>
<dbReference type="GO" id="GO:0004764">
    <property type="term" value="F:shikimate 3-dehydrogenase (NADP+) activity"/>
    <property type="evidence" value="ECO:0007669"/>
    <property type="project" value="UniProtKB-EC"/>
</dbReference>
<dbReference type="InterPro" id="IPR022893">
    <property type="entry name" value="Shikimate_DH_fam"/>
</dbReference>
<dbReference type="InterPro" id="IPR041121">
    <property type="entry name" value="SDH_C"/>
</dbReference>
<proteinExistence type="predicted"/>
<dbReference type="Proteomes" id="UP000442535">
    <property type="component" value="Unassembled WGS sequence"/>
</dbReference>
<dbReference type="CDD" id="cd01065">
    <property type="entry name" value="NAD_bind_Shikimate_DH"/>
    <property type="match status" value="1"/>
</dbReference>
<dbReference type="Gene3D" id="3.40.50.10860">
    <property type="entry name" value="Leucine Dehydrogenase, chain A, domain 1"/>
    <property type="match status" value="1"/>
</dbReference>
<accession>A0A7K0K4Q0</accession>
<dbReference type="PANTHER" id="PTHR21089:SF1">
    <property type="entry name" value="BIFUNCTIONAL 3-DEHYDROQUINATE DEHYDRATASE_SHIKIMATE DEHYDROGENASE, CHLOROPLASTIC"/>
    <property type="match status" value="1"/>
</dbReference>
<dbReference type="SUPFAM" id="SSF53223">
    <property type="entry name" value="Aminoacid dehydrogenase-like, N-terminal domain"/>
    <property type="match status" value="1"/>
</dbReference>
<evidence type="ECO:0000256" key="2">
    <source>
        <dbReference type="ARBA" id="ARBA00023141"/>
    </source>
</evidence>
<dbReference type="GO" id="GO:0019632">
    <property type="term" value="P:shikimate metabolic process"/>
    <property type="evidence" value="ECO:0007669"/>
    <property type="project" value="TreeGrafter"/>
</dbReference>
<protein>
    <submittedName>
        <fullName evidence="5">Shikimate dehydrogenase</fullName>
        <ecNumber evidence="5">1.1.1.25</ecNumber>
    </submittedName>
</protein>
<comment type="pathway">
    <text evidence="1">Metabolic intermediate biosynthesis; chorismate biosynthesis; chorismate from D-erythrose 4-phosphate and phosphoenolpyruvate: step 4/7.</text>
</comment>
<dbReference type="RefSeq" id="WP_154546120.1">
    <property type="nucleotide sequence ID" value="NZ_VUMY01000019.1"/>
</dbReference>
<feature type="domain" description="SDH C-terminal" evidence="4">
    <location>
        <begin position="266"/>
        <end position="295"/>
    </location>
</feature>
<evidence type="ECO:0000256" key="1">
    <source>
        <dbReference type="ARBA" id="ARBA00004871"/>
    </source>
</evidence>
<dbReference type="Pfam" id="PF18317">
    <property type="entry name" value="SDH_C"/>
    <property type="match status" value="1"/>
</dbReference>
<dbReference type="Gene3D" id="3.40.50.720">
    <property type="entry name" value="NAD(P)-binding Rossmann-like Domain"/>
    <property type="match status" value="1"/>
</dbReference>
<evidence type="ECO:0000313" key="6">
    <source>
        <dbReference type="Proteomes" id="UP000442535"/>
    </source>
</evidence>
<comment type="caution">
    <text evidence="5">The sequence shown here is derived from an EMBL/GenBank/DDBJ whole genome shotgun (WGS) entry which is preliminary data.</text>
</comment>
<keyword evidence="5" id="KW-0560">Oxidoreductase</keyword>
<dbReference type="Pfam" id="PF08501">
    <property type="entry name" value="Shikimate_dh_N"/>
    <property type="match status" value="1"/>
</dbReference>
<dbReference type="NCBIfam" id="NF001311">
    <property type="entry name" value="PRK00258.1-3"/>
    <property type="match status" value="1"/>
</dbReference>
<dbReference type="SUPFAM" id="SSF51735">
    <property type="entry name" value="NAD(P)-binding Rossmann-fold domains"/>
    <property type="match status" value="1"/>
</dbReference>
<evidence type="ECO:0000313" key="5">
    <source>
        <dbReference type="EMBL" id="MST50446.1"/>
    </source>
</evidence>
<reference evidence="5 6" key="1">
    <citation type="submission" date="2019-08" db="EMBL/GenBank/DDBJ databases">
        <title>In-depth cultivation of the pig gut microbiome towards novel bacterial diversity and tailored functional studies.</title>
        <authorList>
            <person name="Wylensek D."/>
            <person name="Hitch T.C.A."/>
            <person name="Clavel T."/>
        </authorList>
    </citation>
    <scope>NUCLEOTIDE SEQUENCE [LARGE SCALE GENOMIC DNA]</scope>
    <source>
        <strain evidence="5 6">RF-GAM-744-WT-7</strain>
    </source>
</reference>
<dbReference type="EMBL" id="VUMY01000019">
    <property type="protein sequence ID" value="MST50446.1"/>
    <property type="molecule type" value="Genomic_DNA"/>
</dbReference>
<dbReference type="GO" id="GO:0005829">
    <property type="term" value="C:cytosol"/>
    <property type="evidence" value="ECO:0007669"/>
    <property type="project" value="TreeGrafter"/>
</dbReference>
<dbReference type="GO" id="GO:0050661">
    <property type="term" value="F:NADP binding"/>
    <property type="evidence" value="ECO:0007669"/>
    <property type="project" value="TreeGrafter"/>
</dbReference>
<organism evidence="5 6">
    <name type="scientific">Mobiluncus porci</name>
    <dbReference type="NCBI Taxonomy" id="2652278"/>
    <lineage>
        <taxon>Bacteria</taxon>
        <taxon>Bacillati</taxon>
        <taxon>Actinomycetota</taxon>
        <taxon>Actinomycetes</taxon>
        <taxon>Actinomycetales</taxon>
        <taxon>Actinomycetaceae</taxon>
        <taxon>Mobiluncus</taxon>
    </lineage>
</organism>
<dbReference type="InterPro" id="IPR013708">
    <property type="entry name" value="Shikimate_DH-bd_N"/>
</dbReference>
<evidence type="ECO:0000259" key="4">
    <source>
        <dbReference type="Pfam" id="PF18317"/>
    </source>
</evidence>
<evidence type="ECO:0000259" key="3">
    <source>
        <dbReference type="Pfam" id="PF08501"/>
    </source>
</evidence>
<gene>
    <name evidence="5" type="ORF">FYJ63_09470</name>
</gene>
<sequence>MSAPVDSKNRTGDTPMSLPYGLVVGDPIAHSLSPVIHLAAYRELGLDWDFSRRQVPAGGLAKLLQKLEGEAGFARGEACRGLSVTMPLKPEALRLAAYVDGLAKATGAVNTLVPSSGAWTGFNTDVAGIVEAFRGGGARSSTAASFEAVIFGSGATAGSAIAALRELGAETITVVSRSLDRSGPAFVAAERMFVEVNHLSWGDEAELAKVLGRANLVFCTVPGPNQKTLPLPDLNPQAFVLDAVYDPWPTPIASWAEGYGAKVIPGWEMLAYQGIAQVKLFTGREIGSAVVIGALENAIRDRRGQETRYSN</sequence>
<dbReference type="EC" id="1.1.1.25" evidence="5"/>
<dbReference type="GO" id="GO:0009073">
    <property type="term" value="P:aromatic amino acid family biosynthetic process"/>
    <property type="evidence" value="ECO:0007669"/>
    <property type="project" value="UniProtKB-KW"/>
</dbReference>
<dbReference type="InterPro" id="IPR046346">
    <property type="entry name" value="Aminoacid_DH-like_N_sf"/>
</dbReference>
<name>A0A7K0K4Q0_9ACTO</name>
<keyword evidence="6" id="KW-1185">Reference proteome</keyword>
<keyword evidence="2" id="KW-0028">Amino-acid biosynthesis</keyword>
<dbReference type="AlphaFoldDB" id="A0A7K0K4Q0"/>
<dbReference type="GO" id="GO:0009423">
    <property type="term" value="P:chorismate biosynthetic process"/>
    <property type="evidence" value="ECO:0007669"/>
    <property type="project" value="TreeGrafter"/>
</dbReference>
<dbReference type="PANTHER" id="PTHR21089">
    <property type="entry name" value="SHIKIMATE DEHYDROGENASE"/>
    <property type="match status" value="1"/>
</dbReference>